<keyword evidence="3" id="KW-1185">Reference proteome</keyword>
<evidence type="ECO:0000313" key="2">
    <source>
        <dbReference type="EMBL" id="RWQ97566.1"/>
    </source>
</evidence>
<dbReference type="RefSeq" id="XP_028487211.1">
    <property type="nucleotide sequence ID" value="XM_028625433.1"/>
</dbReference>
<dbReference type="Pfam" id="PF13391">
    <property type="entry name" value="HNH_2"/>
    <property type="match status" value="1"/>
</dbReference>
<evidence type="ECO:0000259" key="1">
    <source>
        <dbReference type="Pfam" id="PF13391"/>
    </source>
</evidence>
<sequence length="206" mass="23763">CLEKDQKSCIITEAGEPIEVCHILPFAISRPAGQEHFIFWSILSVFWTEDRINEWKRQIFGDDGIEVCQNLLTLCPNAHRLWGRARFALQPLSMREDKKSLKIRFFWLQSRDFTKNMRITARPYLHAILDSGPRHARLFDGLSETKLCSGDTFTLTTDDPQSKPLPSIELLQMQWTLQRLIAISDAAGVNDEELFDSDDGYDDDDE</sequence>
<dbReference type="EMBL" id="RCNU01000002">
    <property type="protein sequence ID" value="RWQ97566.1"/>
    <property type="molecule type" value="Genomic_DNA"/>
</dbReference>
<reference evidence="2 3" key="1">
    <citation type="journal article" date="2018" name="Front. Microbiol.">
        <title>Genomic and genetic insights into a cosmopolitan fungus, Paecilomyces variotii (Eurotiales).</title>
        <authorList>
            <person name="Urquhart A.S."/>
            <person name="Mondo S.J."/>
            <person name="Makela M.R."/>
            <person name="Hane J.K."/>
            <person name="Wiebenga A."/>
            <person name="He G."/>
            <person name="Mihaltcheva S."/>
            <person name="Pangilinan J."/>
            <person name="Lipzen A."/>
            <person name="Barry K."/>
            <person name="de Vries R.P."/>
            <person name="Grigoriev I.V."/>
            <person name="Idnurm A."/>
        </authorList>
    </citation>
    <scope>NUCLEOTIDE SEQUENCE [LARGE SCALE GENOMIC DNA]</scope>
    <source>
        <strain evidence="2 3">CBS 101075</strain>
    </source>
</reference>
<protein>
    <recommendedName>
        <fullName evidence="1">HNH nuclease domain-containing protein</fullName>
    </recommendedName>
</protein>
<dbReference type="GeneID" id="39594710"/>
<feature type="domain" description="HNH nuclease" evidence="1">
    <location>
        <begin position="9"/>
        <end position="89"/>
    </location>
</feature>
<proteinExistence type="predicted"/>
<feature type="non-terminal residue" evidence="2">
    <location>
        <position position="1"/>
    </location>
</feature>
<dbReference type="InterPro" id="IPR003615">
    <property type="entry name" value="HNH_nuc"/>
</dbReference>
<organism evidence="2 3">
    <name type="scientific">Byssochlamys spectabilis</name>
    <name type="common">Paecilomyces variotii</name>
    <dbReference type="NCBI Taxonomy" id="264951"/>
    <lineage>
        <taxon>Eukaryota</taxon>
        <taxon>Fungi</taxon>
        <taxon>Dikarya</taxon>
        <taxon>Ascomycota</taxon>
        <taxon>Pezizomycotina</taxon>
        <taxon>Eurotiomycetes</taxon>
        <taxon>Eurotiomycetidae</taxon>
        <taxon>Eurotiales</taxon>
        <taxon>Thermoascaceae</taxon>
        <taxon>Paecilomyces</taxon>
    </lineage>
</organism>
<dbReference type="VEuPathDB" id="FungiDB:C8Q69DRAFT_141190"/>
<evidence type="ECO:0000313" key="3">
    <source>
        <dbReference type="Proteomes" id="UP000283841"/>
    </source>
</evidence>
<accession>A0A443I0H7</accession>
<dbReference type="AlphaFoldDB" id="A0A443I0H7"/>
<name>A0A443I0H7_BYSSP</name>
<comment type="caution">
    <text evidence="2">The sequence shown here is derived from an EMBL/GenBank/DDBJ whole genome shotgun (WGS) entry which is preliminary data.</text>
</comment>
<dbReference type="Proteomes" id="UP000283841">
    <property type="component" value="Unassembled WGS sequence"/>
</dbReference>
<gene>
    <name evidence="2" type="ORF">C8Q69DRAFT_141190</name>
</gene>